<feature type="chain" id="PRO_5045907601" evidence="1">
    <location>
        <begin position="24"/>
        <end position="62"/>
    </location>
</feature>
<evidence type="ECO:0000313" key="3">
    <source>
        <dbReference type="Proteomes" id="UP000823941"/>
    </source>
</evidence>
<feature type="signal peptide" evidence="1">
    <location>
        <begin position="1"/>
        <end position="23"/>
    </location>
</feature>
<sequence>MNSMLARCLLVVVLAGRWGPGAAAGAARGARGALPLFLDYMAMHSLDRAIIYSCQNKLGIIH</sequence>
<dbReference type="EMBL" id="JAHIBW010000012">
    <property type="protein sequence ID" value="KAG7306534.1"/>
    <property type="molecule type" value="Genomic_DNA"/>
</dbReference>
<evidence type="ECO:0000256" key="1">
    <source>
        <dbReference type="SAM" id="SignalP"/>
    </source>
</evidence>
<keyword evidence="1" id="KW-0732">Signal</keyword>
<organism evidence="2 3">
    <name type="scientific">Plutella xylostella</name>
    <name type="common">Diamondback moth</name>
    <name type="synonym">Plutella maculipennis</name>
    <dbReference type="NCBI Taxonomy" id="51655"/>
    <lineage>
        <taxon>Eukaryota</taxon>
        <taxon>Metazoa</taxon>
        <taxon>Ecdysozoa</taxon>
        <taxon>Arthropoda</taxon>
        <taxon>Hexapoda</taxon>
        <taxon>Insecta</taxon>
        <taxon>Pterygota</taxon>
        <taxon>Neoptera</taxon>
        <taxon>Endopterygota</taxon>
        <taxon>Lepidoptera</taxon>
        <taxon>Glossata</taxon>
        <taxon>Ditrysia</taxon>
        <taxon>Yponomeutoidea</taxon>
        <taxon>Plutellidae</taxon>
        <taxon>Plutella</taxon>
    </lineage>
</organism>
<protein>
    <submittedName>
        <fullName evidence="2">Uncharacterized protein</fullName>
    </submittedName>
</protein>
<evidence type="ECO:0000313" key="2">
    <source>
        <dbReference type="EMBL" id="KAG7306534.1"/>
    </source>
</evidence>
<dbReference type="Proteomes" id="UP000823941">
    <property type="component" value="Chromosome 12"/>
</dbReference>
<keyword evidence="3" id="KW-1185">Reference proteome</keyword>
<comment type="caution">
    <text evidence="2">The sequence shown here is derived from an EMBL/GenBank/DDBJ whole genome shotgun (WGS) entry which is preliminary data.</text>
</comment>
<proteinExistence type="predicted"/>
<gene>
    <name evidence="2" type="ORF">JYU34_009183</name>
</gene>
<reference evidence="2 3" key="1">
    <citation type="submission" date="2021-06" db="EMBL/GenBank/DDBJ databases">
        <title>A haploid diamondback moth (Plutella xylostella L.) genome assembly resolves 31 chromosomes and identifies a diamide resistance mutation.</title>
        <authorList>
            <person name="Ward C.M."/>
            <person name="Perry K.D."/>
            <person name="Baker G."/>
            <person name="Powis K."/>
            <person name="Heckel D.G."/>
            <person name="Baxter S.W."/>
        </authorList>
    </citation>
    <scope>NUCLEOTIDE SEQUENCE [LARGE SCALE GENOMIC DNA]</scope>
    <source>
        <strain evidence="2 3">LV</strain>
        <tissue evidence="2">Single pupa</tissue>
    </source>
</reference>
<name>A0ABQ7QNA4_PLUXY</name>
<accession>A0ABQ7QNA4</accession>